<dbReference type="Proteomes" id="UP000199288">
    <property type="component" value="Unassembled WGS sequence"/>
</dbReference>
<dbReference type="Gene3D" id="3.30.700.20">
    <property type="entry name" value="Hypothetical protein ph0010, domain 1"/>
    <property type="match status" value="1"/>
</dbReference>
<evidence type="ECO:0000259" key="3">
    <source>
        <dbReference type="PROSITE" id="PS51112"/>
    </source>
</evidence>
<dbReference type="SUPFAM" id="SSF143447">
    <property type="entry name" value="AMMECR1-like"/>
    <property type="match status" value="1"/>
</dbReference>
<evidence type="ECO:0000313" key="4">
    <source>
        <dbReference type="EMBL" id="SDZ73816.1"/>
    </source>
</evidence>
<dbReference type="PROSITE" id="PS51112">
    <property type="entry name" value="AMMECR1"/>
    <property type="match status" value="1"/>
</dbReference>
<dbReference type="Pfam" id="PF01875">
    <property type="entry name" value="Memo"/>
    <property type="match status" value="1"/>
</dbReference>
<proteinExistence type="inferred from homology"/>
<dbReference type="NCBIfam" id="TIGR04335">
    <property type="entry name" value="AmmeMemoSam_A"/>
    <property type="match status" value="1"/>
</dbReference>
<dbReference type="HAMAP" id="MF_00055">
    <property type="entry name" value="MEMO1"/>
    <property type="match status" value="1"/>
</dbReference>
<dbReference type="OrthoDB" id="9785549at2"/>
<feature type="domain" description="AMMECR1" evidence="3">
    <location>
        <begin position="255"/>
        <end position="442"/>
    </location>
</feature>
<sequence>MSHVRPPAVAGLFYPADARELADSVDRMLAAAPEPDAYSRVVIAPHAGHMYSGEIAAFAYRQLDPATSRIAVLGPCHRVGIDAMTLTGASAQRTPLGELPTDTELTQRIAAMTDVIEAPVVHAQEHSIEVHLPFIQRRFGTDTRVLPIAVGRTDPTFVADVIEEILAEDDTAIIISTDLSHYLPEADTHQVDAATIGQILEMSGTITGFQACGCYPVSGLLAYGRRVGLRGSVLAAGTSADTSGDSSRAVGYVAMAFSSSPADSALPALAYNAIARQLSAPEIDVVGSIPEGLGTSFVTLSALGRLRGCMGGLVAVRELSEDIAAHAVAAAFSDPRFPPLSKDELATLDIDVSVLSPPSPPCTFESATEACAALRPGVDGVILSYGPHRATFLPQVWHQLPQPEVFLRHLLAKAGLDPESWHDDIEVSTYTVTSHELKASER</sequence>
<dbReference type="EMBL" id="FNQV01000001">
    <property type="protein sequence ID" value="SDZ73816.1"/>
    <property type="molecule type" value="Genomic_DNA"/>
</dbReference>
<evidence type="ECO:0000313" key="5">
    <source>
        <dbReference type="Proteomes" id="UP000199288"/>
    </source>
</evidence>
<dbReference type="InterPro" id="IPR027623">
    <property type="entry name" value="AmmeMemoSam_A"/>
</dbReference>
<evidence type="ECO:0000256" key="2">
    <source>
        <dbReference type="HAMAP-Rule" id="MF_00055"/>
    </source>
</evidence>
<dbReference type="Gene3D" id="3.30.1490.150">
    <property type="entry name" value="Hypothetical protein ph0010, domain 2"/>
    <property type="match status" value="1"/>
</dbReference>
<dbReference type="AlphaFoldDB" id="A0A1H3VGC4"/>
<dbReference type="PANTHER" id="PTHR11060:SF0">
    <property type="entry name" value="PROTEIN MEMO1"/>
    <property type="match status" value="1"/>
</dbReference>
<reference evidence="5" key="1">
    <citation type="submission" date="2016-10" db="EMBL/GenBank/DDBJ databases">
        <authorList>
            <person name="Varghese N."/>
            <person name="Submissions S."/>
        </authorList>
    </citation>
    <scope>NUCLEOTIDE SEQUENCE [LARGE SCALE GENOMIC DNA]</scope>
    <source>
        <strain evidence="5">KPR-1</strain>
    </source>
</reference>
<name>A0A1H3VGC4_9ACTO</name>
<dbReference type="PANTHER" id="PTHR11060">
    <property type="entry name" value="PROTEIN MEMO1"/>
    <property type="match status" value="1"/>
</dbReference>
<dbReference type="Pfam" id="PF01871">
    <property type="entry name" value="AMMECR1"/>
    <property type="match status" value="1"/>
</dbReference>
<dbReference type="NCBIfam" id="TIGR04336">
    <property type="entry name" value="AmmeMemoSam_B"/>
    <property type="match status" value="1"/>
</dbReference>
<dbReference type="RefSeq" id="WP_092560813.1">
    <property type="nucleotide sequence ID" value="NZ_FNQV01000001.1"/>
</dbReference>
<accession>A0A1H3VGC4</accession>
<protein>
    <recommendedName>
        <fullName evidence="2">MEMO1 family protein SAMN02910418_00045</fullName>
    </recommendedName>
</protein>
<dbReference type="InterPro" id="IPR027485">
    <property type="entry name" value="AMMECR1_N"/>
</dbReference>
<dbReference type="CDD" id="cd07361">
    <property type="entry name" value="MEMO_like"/>
    <property type="match status" value="1"/>
</dbReference>
<evidence type="ECO:0000256" key="1">
    <source>
        <dbReference type="ARBA" id="ARBA00006315"/>
    </source>
</evidence>
<comment type="similarity">
    <text evidence="1 2">Belongs to the MEMO1 family.</text>
</comment>
<organism evidence="4 5">
    <name type="scientific">Bowdeniella nasicola</name>
    <dbReference type="NCBI Taxonomy" id="208480"/>
    <lineage>
        <taxon>Bacteria</taxon>
        <taxon>Bacillati</taxon>
        <taxon>Actinomycetota</taxon>
        <taxon>Actinomycetes</taxon>
        <taxon>Actinomycetales</taxon>
        <taxon>Actinomycetaceae</taxon>
        <taxon>Bowdeniella</taxon>
    </lineage>
</organism>
<keyword evidence="5" id="KW-1185">Reference proteome</keyword>
<dbReference type="Gene3D" id="3.40.830.10">
    <property type="entry name" value="LigB-like"/>
    <property type="match status" value="1"/>
</dbReference>
<dbReference type="InterPro" id="IPR036071">
    <property type="entry name" value="AMMECR1_dom_sf"/>
</dbReference>
<gene>
    <name evidence="4" type="ORF">SAMN02910418_00045</name>
</gene>
<dbReference type="InterPro" id="IPR002737">
    <property type="entry name" value="MEMO1_fam"/>
</dbReference>
<dbReference type="InterPro" id="IPR002733">
    <property type="entry name" value="AMMECR1_domain"/>
</dbReference>